<protein>
    <submittedName>
        <fullName evidence="1">Uncharacterized protein</fullName>
    </submittedName>
</protein>
<sequence length="107" mass="11712">MSTRRVRQVVAWVTTTIIATVSNGPENVAWACGTPVFPAPRTHLYASSKTLDEVPILRARMDSECVTLVWLGDVTSDAYHVLPADLPGFALAWERDDLHVFRGGACS</sequence>
<reference evidence="1 2" key="1">
    <citation type="submission" date="2019-01" db="EMBL/GenBank/DDBJ databases">
        <title>Lactibacter flavus gen. nov., sp. nov., a novel bacterium of the family Propionibacteriaceae isolated from raw milk and dairy products.</title>
        <authorList>
            <person name="Huptas C."/>
            <person name="Wenning M."/>
            <person name="Breitenwieser F."/>
            <person name="Doll E."/>
            <person name="Von Neubeck M."/>
            <person name="Busse H.-J."/>
            <person name="Scherer S."/>
        </authorList>
    </citation>
    <scope>NUCLEOTIDE SEQUENCE [LARGE SCALE GENOMIC DNA]</scope>
    <source>
        <strain evidence="1 2">DSM 22130</strain>
    </source>
</reference>
<evidence type="ECO:0000313" key="1">
    <source>
        <dbReference type="EMBL" id="TBT94951.1"/>
    </source>
</evidence>
<dbReference type="AlphaFoldDB" id="A0A4V2JT57"/>
<organism evidence="1 2">
    <name type="scientific">Propioniciclava tarda</name>
    <dbReference type="NCBI Taxonomy" id="433330"/>
    <lineage>
        <taxon>Bacteria</taxon>
        <taxon>Bacillati</taxon>
        <taxon>Actinomycetota</taxon>
        <taxon>Actinomycetes</taxon>
        <taxon>Propionibacteriales</taxon>
        <taxon>Propionibacteriaceae</taxon>
        <taxon>Propioniciclava</taxon>
    </lineage>
</organism>
<name>A0A4V2JT57_PROTD</name>
<comment type="caution">
    <text evidence="1">The sequence shown here is derived from an EMBL/GenBank/DDBJ whole genome shotgun (WGS) entry which is preliminary data.</text>
</comment>
<dbReference type="Proteomes" id="UP000291933">
    <property type="component" value="Unassembled WGS sequence"/>
</dbReference>
<evidence type="ECO:0000313" key="2">
    <source>
        <dbReference type="Proteomes" id="UP000291933"/>
    </source>
</evidence>
<gene>
    <name evidence="1" type="ORF">ET996_08030</name>
</gene>
<keyword evidence="2" id="KW-1185">Reference proteome</keyword>
<proteinExistence type="predicted"/>
<accession>A0A4V2JT57</accession>
<dbReference type="EMBL" id="SDMR01000008">
    <property type="protein sequence ID" value="TBT94951.1"/>
    <property type="molecule type" value="Genomic_DNA"/>
</dbReference>
<dbReference type="RefSeq" id="WP_131172040.1">
    <property type="nucleotide sequence ID" value="NZ_FXTL01000007.1"/>
</dbReference>